<proteinExistence type="predicted"/>
<reference evidence="1 2" key="1">
    <citation type="journal article" date="2022" name="New Phytol.">
        <title>Ecological generalism drives hyperdiversity of secondary metabolite gene clusters in xylarialean endophytes.</title>
        <authorList>
            <person name="Franco M.E.E."/>
            <person name="Wisecaver J.H."/>
            <person name="Arnold A.E."/>
            <person name="Ju Y.M."/>
            <person name="Slot J.C."/>
            <person name="Ahrendt S."/>
            <person name="Moore L.P."/>
            <person name="Eastman K.E."/>
            <person name="Scott K."/>
            <person name="Konkel Z."/>
            <person name="Mondo S.J."/>
            <person name="Kuo A."/>
            <person name="Hayes R.D."/>
            <person name="Haridas S."/>
            <person name="Andreopoulos B."/>
            <person name="Riley R."/>
            <person name="LaButti K."/>
            <person name="Pangilinan J."/>
            <person name="Lipzen A."/>
            <person name="Amirebrahimi M."/>
            <person name="Yan J."/>
            <person name="Adam C."/>
            <person name="Keymanesh K."/>
            <person name="Ng V."/>
            <person name="Louie K."/>
            <person name="Northen T."/>
            <person name="Drula E."/>
            <person name="Henrissat B."/>
            <person name="Hsieh H.M."/>
            <person name="Youens-Clark K."/>
            <person name="Lutzoni F."/>
            <person name="Miadlikowska J."/>
            <person name="Eastwood D.C."/>
            <person name="Hamelin R.C."/>
            <person name="Grigoriev I.V."/>
            <person name="U'Ren J.M."/>
        </authorList>
    </citation>
    <scope>NUCLEOTIDE SEQUENCE [LARGE SCALE GENOMIC DNA]</scope>
    <source>
        <strain evidence="1 2">ER1909</strain>
    </source>
</reference>
<accession>A0ACC0CYS4</accession>
<comment type="caution">
    <text evidence="1">The sequence shown here is derived from an EMBL/GenBank/DDBJ whole genome shotgun (WGS) entry which is preliminary data.</text>
</comment>
<evidence type="ECO:0000313" key="1">
    <source>
        <dbReference type="EMBL" id="KAI6085609.1"/>
    </source>
</evidence>
<sequence>MRPATFWTVLSTLFTSSLVSASSIHRRHCHHGHHHTGNSTGINTGNSTGISTGNNTNTSTGHHLGNSTGHHTGNTTDNTGKCNFHHSKSPKCWGDHSLSTNWYDEVPNTGVTREYWLEVQNGTAAIDGVERIVLTVNGSVPGPTIIADWGDNVIVHVHNALENNGTSIHWHGLRQNYTTQHDGVASVTQCPVAPGDSITYRFRAEQYGHSWYHSHFATQAWNGVFGGILINGPCSAPYDEDKGVLFLNDWFHNTTDALWSTAAAGSPPVAQNGLINGTNVYGSGGKRFETAFTAGKRHRIRLVNGAIDTHYKFMIDNHKIKVIAADLVPIQPYTTDVLSVGIGQRYDIIVEADQGSGDFWLRAYPDMACSAENEMVDDIRGIVRYDTSSSANPTSAAYSYTDDCLDESMSNLVPYVALDAENPVKEERFDLGYTVTTDGMFKWTLDGTDLMSDWGVPTLRQSLIDLSVFKTANNVVELNQKEAWVYFVIENGVAALGLTHPIHLHGHDFFVLAQEANANYTSSTALQLKNPPRRDVAMLPANGYLVIGFITDNPGVWLMHCHIGWHASQGFGLQVVEREAEIPPLCEIDSLDSTCAKWQRYVAAKGILQDDSGI</sequence>
<name>A0ACC0CYS4_9PEZI</name>
<organism evidence="1 2">
    <name type="scientific">Hypoxylon rubiginosum</name>
    <dbReference type="NCBI Taxonomy" id="110542"/>
    <lineage>
        <taxon>Eukaryota</taxon>
        <taxon>Fungi</taxon>
        <taxon>Dikarya</taxon>
        <taxon>Ascomycota</taxon>
        <taxon>Pezizomycotina</taxon>
        <taxon>Sordariomycetes</taxon>
        <taxon>Xylariomycetidae</taxon>
        <taxon>Xylariales</taxon>
        <taxon>Hypoxylaceae</taxon>
        <taxon>Hypoxylon</taxon>
    </lineage>
</organism>
<dbReference type="Proteomes" id="UP001497680">
    <property type="component" value="Unassembled WGS sequence"/>
</dbReference>
<gene>
    <name evidence="1" type="ORF">F4821DRAFT_240152</name>
</gene>
<dbReference type="EMBL" id="MU394323">
    <property type="protein sequence ID" value="KAI6085609.1"/>
    <property type="molecule type" value="Genomic_DNA"/>
</dbReference>
<keyword evidence="2" id="KW-1185">Reference proteome</keyword>
<protein>
    <submittedName>
        <fullName evidence="1">Multicopper oxidase</fullName>
    </submittedName>
</protein>
<evidence type="ECO:0000313" key="2">
    <source>
        <dbReference type="Proteomes" id="UP001497680"/>
    </source>
</evidence>